<gene>
    <name evidence="1" type="ORF">E2I14_10290</name>
</gene>
<name>A0A4R5W1S1_9BURK</name>
<protein>
    <submittedName>
        <fullName evidence="1">Phage tail protein</fullName>
    </submittedName>
</protein>
<dbReference type="InterPro" id="IPR009734">
    <property type="entry name" value="Myoviridae_GpU"/>
</dbReference>
<comment type="caution">
    <text evidence="1">The sequence shown here is derived from an EMBL/GenBank/DDBJ whole genome shotgun (WGS) entry which is preliminary data.</text>
</comment>
<dbReference type="Proteomes" id="UP000294829">
    <property type="component" value="Unassembled WGS sequence"/>
</dbReference>
<reference evidence="1 2" key="1">
    <citation type="submission" date="2019-03" db="EMBL/GenBank/DDBJ databases">
        <title>Sapientia aquatica gen. nov., sp. nov., isolated from a crater lake.</title>
        <authorList>
            <person name="Felfoldi T."/>
            <person name="Szabo A."/>
            <person name="Toth E."/>
            <person name="Schumann P."/>
            <person name="Keki Z."/>
            <person name="Marialigeti K."/>
            <person name="Mathe I."/>
        </authorList>
    </citation>
    <scope>NUCLEOTIDE SEQUENCE [LARGE SCALE GENOMIC DNA]</scope>
    <source>
        <strain evidence="1 2">SA-152</strain>
    </source>
</reference>
<dbReference type="RefSeq" id="WP_133328105.1">
    <property type="nucleotide sequence ID" value="NZ_SMYL01000004.1"/>
</dbReference>
<organism evidence="1 2">
    <name type="scientific">Sapientia aquatica</name>
    <dbReference type="NCBI Taxonomy" id="1549640"/>
    <lineage>
        <taxon>Bacteria</taxon>
        <taxon>Pseudomonadati</taxon>
        <taxon>Pseudomonadota</taxon>
        <taxon>Betaproteobacteria</taxon>
        <taxon>Burkholderiales</taxon>
        <taxon>Oxalobacteraceae</taxon>
        <taxon>Sapientia</taxon>
    </lineage>
</organism>
<dbReference type="OrthoDB" id="9032474at2"/>
<evidence type="ECO:0000313" key="1">
    <source>
        <dbReference type="EMBL" id="TDK65974.1"/>
    </source>
</evidence>
<keyword evidence="2" id="KW-1185">Reference proteome</keyword>
<dbReference type="Pfam" id="PF06995">
    <property type="entry name" value="Phage_P2_GpU"/>
    <property type="match status" value="1"/>
</dbReference>
<accession>A0A4R5W1S1</accession>
<dbReference type="AlphaFoldDB" id="A0A4R5W1S1"/>
<dbReference type="EMBL" id="SMYL01000004">
    <property type="protein sequence ID" value="TDK65974.1"/>
    <property type="molecule type" value="Genomic_DNA"/>
</dbReference>
<sequence>MALYATLGDIEFDLLTYFDGFEIKFAANYAEHALIGRKPRLQFVGDALDEIKLDCRFDIGFCNPEAELLRLKAAQASHEAMALTFGNGDYKGRFVITELPATARQTDMGGTLQSVEATLTLREFVGDGRSAAPPAVVVAGTPLPLPTELTRRPAPPSLPQISASLAGLPPGAPLPRVDGLALGIAQTKATLSGAGAISASLDQLKQAAANTNQLASASGALSDVQRWSSNLQTTCRSATATIGAFAQLGSASTIGADAGTISQQLSNINSGLGAIKSLSLNASLGGQIGAITRQLNTAGALIQSPLAALATHVILRH</sequence>
<evidence type="ECO:0000313" key="2">
    <source>
        <dbReference type="Proteomes" id="UP000294829"/>
    </source>
</evidence>
<proteinExistence type="predicted"/>